<keyword evidence="1" id="KW-0812">Transmembrane</keyword>
<name>A0A2M7SF76_9BACT</name>
<accession>A0A2M7SF76</accession>
<dbReference type="AlphaFoldDB" id="A0A2M7SF76"/>
<comment type="caution">
    <text evidence="2">The sequence shown here is derived from an EMBL/GenBank/DDBJ whole genome shotgun (WGS) entry which is preliminary data.</text>
</comment>
<evidence type="ECO:0000313" key="2">
    <source>
        <dbReference type="EMBL" id="PIZ18195.1"/>
    </source>
</evidence>
<keyword evidence="1" id="KW-1133">Transmembrane helix</keyword>
<keyword evidence="1" id="KW-0472">Membrane</keyword>
<evidence type="ECO:0000313" key="3">
    <source>
        <dbReference type="Proteomes" id="UP000229307"/>
    </source>
</evidence>
<feature type="transmembrane region" description="Helical" evidence="1">
    <location>
        <begin position="39"/>
        <end position="59"/>
    </location>
</feature>
<dbReference type="EMBL" id="PFMR01000024">
    <property type="protein sequence ID" value="PIZ18195.1"/>
    <property type="molecule type" value="Genomic_DNA"/>
</dbReference>
<gene>
    <name evidence="2" type="ORF">COY52_00720</name>
</gene>
<proteinExistence type="predicted"/>
<dbReference type="Proteomes" id="UP000229307">
    <property type="component" value="Unassembled WGS sequence"/>
</dbReference>
<evidence type="ECO:0000256" key="1">
    <source>
        <dbReference type="SAM" id="Phobius"/>
    </source>
</evidence>
<organism evidence="2 3">
    <name type="scientific">Candidatus Desantisbacteria bacterium CG_4_10_14_0_8_um_filter_48_22</name>
    <dbReference type="NCBI Taxonomy" id="1974543"/>
    <lineage>
        <taxon>Bacteria</taxon>
        <taxon>Candidatus Desantisiibacteriota</taxon>
    </lineage>
</organism>
<sequence>MPEQTGYEPEELIQYAVIHFKKRRYATARNAINSLKIMFFSYFIKPLANIILIYINGLMKIRNSY</sequence>
<reference evidence="3" key="1">
    <citation type="submission" date="2017-09" db="EMBL/GenBank/DDBJ databases">
        <title>Depth-based differentiation of microbial function through sediment-hosted aquifers and enrichment of novel symbionts in the deep terrestrial subsurface.</title>
        <authorList>
            <person name="Probst A.J."/>
            <person name="Ladd B."/>
            <person name="Jarett J.K."/>
            <person name="Geller-Mcgrath D.E."/>
            <person name="Sieber C.M.K."/>
            <person name="Emerson J.B."/>
            <person name="Anantharaman K."/>
            <person name="Thomas B.C."/>
            <person name="Malmstrom R."/>
            <person name="Stieglmeier M."/>
            <person name="Klingl A."/>
            <person name="Woyke T."/>
            <person name="Ryan C.M."/>
            <person name="Banfield J.F."/>
        </authorList>
    </citation>
    <scope>NUCLEOTIDE SEQUENCE [LARGE SCALE GENOMIC DNA]</scope>
</reference>
<protein>
    <submittedName>
        <fullName evidence="2">Uncharacterized protein</fullName>
    </submittedName>
</protein>